<feature type="domain" description="NAD(P)-binding" evidence="2">
    <location>
        <begin position="39"/>
        <end position="207"/>
    </location>
</feature>
<dbReference type="EMBL" id="RBKU01000001">
    <property type="protein sequence ID" value="RKR82891.1"/>
    <property type="molecule type" value="Genomic_DNA"/>
</dbReference>
<feature type="signal peptide" evidence="1">
    <location>
        <begin position="1"/>
        <end position="21"/>
    </location>
</feature>
<dbReference type="Proteomes" id="UP000268007">
    <property type="component" value="Unassembled WGS sequence"/>
</dbReference>
<dbReference type="SUPFAM" id="SSF51735">
    <property type="entry name" value="NAD(P)-binding Rossmann-fold domains"/>
    <property type="match status" value="1"/>
</dbReference>
<proteinExistence type="predicted"/>
<evidence type="ECO:0000256" key="1">
    <source>
        <dbReference type="SAM" id="SignalP"/>
    </source>
</evidence>
<dbReference type="PANTHER" id="PTHR43355">
    <property type="entry name" value="FLAVIN REDUCTASE (NADPH)"/>
    <property type="match status" value="1"/>
</dbReference>
<dbReference type="PANTHER" id="PTHR43355:SF2">
    <property type="entry name" value="FLAVIN REDUCTASE (NADPH)"/>
    <property type="match status" value="1"/>
</dbReference>
<dbReference type="GO" id="GO:0004074">
    <property type="term" value="F:biliverdin reductase [NAD(P)H] activity"/>
    <property type="evidence" value="ECO:0007669"/>
    <property type="project" value="TreeGrafter"/>
</dbReference>
<comment type="caution">
    <text evidence="3">The sequence shown here is derived from an EMBL/GenBank/DDBJ whole genome shotgun (WGS) entry which is preliminary data.</text>
</comment>
<dbReference type="Pfam" id="PF13460">
    <property type="entry name" value="NAD_binding_10"/>
    <property type="match status" value="1"/>
</dbReference>
<reference evidence="3 4" key="1">
    <citation type="submission" date="2018-10" db="EMBL/GenBank/DDBJ databases">
        <title>Genomic Encyclopedia of Archaeal and Bacterial Type Strains, Phase II (KMG-II): from individual species to whole genera.</title>
        <authorList>
            <person name="Goeker M."/>
        </authorList>
    </citation>
    <scope>NUCLEOTIDE SEQUENCE [LARGE SCALE GENOMIC DNA]</scope>
    <source>
        <strain evidence="3 4">DSM 18602</strain>
    </source>
</reference>
<gene>
    <name evidence="3" type="ORF">BDD43_3084</name>
</gene>
<keyword evidence="1" id="KW-0732">Signal</keyword>
<name>A0A495J2K2_9SPHI</name>
<evidence type="ECO:0000313" key="3">
    <source>
        <dbReference type="EMBL" id="RKR82891.1"/>
    </source>
</evidence>
<organism evidence="3 4">
    <name type="scientific">Mucilaginibacter gracilis</name>
    <dbReference type="NCBI Taxonomy" id="423350"/>
    <lineage>
        <taxon>Bacteria</taxon>
        <taxon>Pseudomonadati</taxon>
        <taxon>Bacteroidota</taxon>
        <taxon>Sphingobacteriia</taxon>
        <taxon>Sphingobacteriales</taxon>
        <taxon>Sphingobacteriaceae</taxon>
        <taxon>Mucilaginibacter</taxon>
    </lineage>
</organism>
<dbReference type="RefSeq" id="WP_211339679.1">
    <property type="nucleotide sequence ID" value="NZ_RBKU01000001.1"/>
</dbReference>
<dbReference type="AlphaFoldDB" id="A0A495J2K2"/>
<accession>A0A495J2K2</accession>
<dbReference type="InterPro" id="IPR051606">
    <property type="entry name" value="Polyketide_Oxido-like"/>
</dbReference>
<dbReference type="GO" id="GO:0042602">
    <property type="term" value="F:riboflavin reductase (NADPH) activity"/>
    <property type="evidence" value="ECO:0007669"/>
    <property type="project" value="TreeGrafter"/>
</dbReference>
<dbReference type="InterPro" id="IPR036291">
    <property type="entry name" value="NAD(P)-bd_dom_sf"/>
</dbReference>
<dbReference type="Gene3D" id="3.40.50.720">
    <property type="entry name" value="NAD(P)-binding Rossmann-like Domain"/>
    <property type="match status" value="1"/>
</dbReference>
<feature type="chain" id="PRO_5019763634" evidence="1">
    <location>
        <begin position="22"/>
        <end position="221"/>
    </location>
</feature>
<protein>
    <submittedName>
        <fullName evidence="3">Putative NAD(P)-binding protein</fullName>
    </submittedName>
</protein>
<keyword evidence="4" id="KW-1185">Reference proteome</keyword>
<evidence type="ECO:0000313" key="4">
    <source>
        <dbReference type="Proteomes" id="UP000268007"/>
    </source>
</evidence>
<dbReference type="InterPro" id="IPR016040">
    <property type="entry name" value="NAD(P)-bd_dom"/>
</dbReference>
<evidence type="ECO:0000259" key="2">
    <source>
        <dbReference type="Pfam" id="PF13460"/>
    </source>
</evidence>
<sequence length="221" mass="24259">MKKLLLLFITLMSLFSSDSNAQNKPINTQKNMKKVLVIGASGSLAKYVIDTVRNLPGVQLTLLARNRKNITNDTTNCTVVEADVMDYAKLKNAVSGQDIVYINLAGDLEAMAKNIVKAMQETGVKRVIAISSIGIYITPLKPVLVPYRKLADVIESSGLDYTILRPEWFTSANEVDYVLTHKGEPETGSAISRKSIAAFVAKLVKDPDLYKNENLGISKPQ</sequence>